<dbReference type="InterPro" id="IPR056789">
    <property type="entry name" value="LRR_R13L1-DRL21"/>
</dbReference>
<dbReference type="OrthoDB" id="1747370at2759"/>
<dbReference type="SUPFAM" id="SSF52540">
    <property type="entry name" value="P-loop containing nucleoside triphosphate hydrolases"/>
    <property type="match status" value="1"/>
</dbReference>
<reference evidence="4 5" key="1">
    <citation type="submission" date="2019-12" db="EMBL/GenBank/DDBJ databases">
        <authorList>
            <person name="Alioto T."/>
            <person name="Alioto T."/>
            <person name="Gomez Garrido J."/>
        </authorList>
    </citation>
    <scope>NUCLEOTIDE SEQUENCE [LARGE SCALE GENOMIC DNA]</scope>
</reference>
<dbReference type="Proteomes" id="UP000594638">
    <property type="component" value="Unassembled WGS sequence"/>
</dbReference>
<feature type="domain" description="R13L1/DRL21-like LRR repeat region" evidence="3">
    <location>
        <begin position="141"/>
        <end position="224"/>
    </location>
</feature>
<dbReference type="PANTHER" id="PTHR36766:SF40">
    <property type="entry name" value="DISEASE RESISTANCE PROTEIN RGA3"/>
    <property type="match status" value="1"/>
</dbReference>
<dbReference type="PANTHER" id="PTHR36766">
    <property type="entry name" value="PLANT BROAD-SPECTRUM MILDEW RESISTANCE PROTEIN RPW8"/>
    <property type="match status" value="1"/>
</dbReference>
<dbReference type="EMBL" id="CACTIH010001954">
    <property type="protein sequence ID" value="CAA2969874.1"/>
    <property type="molecule type" value="Genomic_DNA"/>
</dbReference>
<sequence>MSGMKILEIGTFYRPFLYGKPRSKIIVTSRRQRVAKILSSISVHHVTVLSDENALSLLAHHALGTKNFDVQQFLYEIGEYLVKRCKNLPLAVKAVGGILRTKVNPKDLEDITARDRKILSILSSLQTLSKLIVSKSSGLKLKDLGKLSLLQGEIYIMELQNVVNVQEVIDARLMHKPSLNKIRLAWSNNLDNSRNEMLEAEVPNSLKPQENLSSLEIDFYGGAKL</sequence>
<accession>A0A8S0QVN8</accession>
<evidence type="ECO:0000313" key="5">
    <source>
        <dbReference type="Proteomes" id="UP000594638"/>
    </source>
</evidence>
<evidence type="ECO:0000259" key="3">
    <source>
        <dbReference type="Pfam" id="PF25019"/>
    </source>
</evidence>
<keyword evidence="5" id="KW-1185">Reference proteome</keyword>
<dbReference type="Gene3D" id="1.10.8.430">
    <property type="entry name" value="Helical domain of apoptotic protease-activating factors"/>
    <property type="match status" value="1"/>
</dbReference>
<dbReference type="GO" id="GO:0006952">
    <property type="term" value="P:defense response"/>
    <property type="evidence" value="ECO:0007669"/>
    <property type="project" value="UniProtKB-KW"/>
</dbReference>
<keyword evidence="1" id="KW-0433">Leucine-rich repeat</keyword>
<dbReference type="AlphaFoldDB" id="A0A8S0QVN8"/>
<dbReference type="Pfam" id="PF25019">
    <property type="entry name" value="LRR_R13L1-DRL21"/>
    <property type="match status" value="1"/>
</dbReference>
<dbReference type="GO" id="GO:0043531">
    <property type="term" value="F:ADP binding"/>
    <property type="evidence" value="ECO:0007669"/>
    <property type="project" value="InterPro"/>
</dbReference>
<evidence type="ECO:0000256" key="1">
    <source>
        <dbReference type="ARBA" id="ARBA00022614"/>
    </source>
</evidence>
<protein>
    <submittedName>
        <fullName evidence="4">Disease resistance RPP13 1</fullName>
    </submittedName>
</protein>
<dbReference type="Gramene" id="OE9A008107T1">
    <property type="protein sequence ID" value="OE9A008107C1"/>
    <property type="gene ID" value="OE9A008107"/>
</dbReference>
<dbReference type="InterPro" id="IPR042197">
    <property type="entry name" value="Apaf_helical"/>
</dbReference>
<gene>
    <name evidence="4" type="ORF">OLEA9_A008107</name>
</gene>
<organism evidence="4 5">
    <name type="scientific">Olea europaea subsp. europaea</name>
    <dbReference type="NCBI Taxonomy" id="158383"/>
    <lineage>
        <taxon>Eukaryota</taxon>
        <taxon>Viridiplantae</taxon>
        <taxon>Streptophyta</taxon>
        <taxon>Embryophyta</taxon>
        <taxon>Tracheophyta</taxon>
        <taxon>Spermatophyta</taxon>
        <taxon>Magnoliopsida</taxon>
        <taxon>eudicotyledons</taxon>
        <taxon>Gunneridae</taxon>
        <taxon>Pentapetalae</taxon>
        <taxon>asterids</taxon>
        <taxon>lamiids</taxon>
        <taxon>Lamiales</taxon>
        <taxon>Oleaceae</taxon>
        <taxon>Oleeae</taxon>
        <taxon>Olea</taxon>
    </lineage>
</organism>
<proteinExistence type="predicted"/>
<comment type="caution">
    <text evidence="4">The sequence shown here is derived from an EMBL/GenBank/DDBJ whole genome shotgun (WGS) entry which is preliminary data.</text>
</comment>
<keyword evidence="2" id="KW-0611">Plant defense</keyword>
<evidence type="ECO:0000313" key="4">
    <source>
        <dbReference type="EMBL" id="CAA2969874.1"/>
    </source>
</evidence>
<evidence type="ECO:0000256" key="2">
    <source>
        <dbReference type="ARBA" id="ARBA00022821"/>
    </source>
</evidence>
<dbReference type="InterPro" id="IPR027417">
    <property type="entry name" value="P-loop_NTPase"/>
</dbReference>
<name>A0A8S0QVN8_OLEEU</name>